<evidence type="ECO:0000256" key="3">
    <source>
        <dbReference type="SAM" id="Phobius"/>
    </source>
</evidence>
<dbReference type="Proteomes" id="UP000439550">
    <property type="component" value="Unassembled WGS sequence"/>
</dbReference>
<keyword evidence="3" id="KW-0812">Transmembrane</keyword>
<keyword evidence="3" id="KW-1133">Transmembrane helix</keyword>
<keyword evidence="3" id="KW-0472">Membrane</keyword>
<organism evidence="4 5">
    <name type="scientific">Lactococcus hircilactis</name>
    <dbReference type="NCBI Taxonomy" id="1494462"/>
    <lineage>
        <taxon>Bacteria</taxon>
        <taxon>Bacillati</taxon>
        <taxon>Bacillota</taxon>
        <taxon>Bacilli</taxon>
        <taxon>Lactobacillales</taxon>
        <taxon>Streptococcaceae</taxon>
        <taxon>Lactococcus</taxon>
    </lineage>
</organism>
<feature type="compositionally biased region" description="Polar residues" evidence="2">
    <location>
        <begin position="832"/>
        <end position="842"/>
    </location>
</feature>
<feature type="region of interest" description="Disordered" evidence="2">
    <location>
        <begin position="1"/>
        <end position="21"/>
    </location>
</feature>
<gene>
    <name evidence="4" type="ORF">GHI93_06505</name>
</gene>
<feature type="region of interest" description="Disordered" evidence="2">
    <location>
        <begin position="816"/>
        <end position="842"/>
    </location>
</feature>
<dbReference type="Gene3D" id="3.10.20.320">
    <property type="entry name" value="Putative peptidoglycan bound protein (lpxtg motif)"/>
    <property type="match status" value="1"/>
</dbReference>
<feature type="transmembrane region" description="Helical" evidence="3">
    <location>
        <begin position="1029"/>
        <end position="1049"/>
    </location>
</feature>
<keyword evidence="5" id="KW-1185">Reference proteome</keyword>
<reference evidence="4 5" key="1">
    <citation type="submission" date="2019-10" db="EMBL/GenBank/DDBJ databases">
        <authorList>
            <person name="Dong K."/>
        </authorList>
    </citation>
    <scope>NUCLEOTIDE SEQUENCE [LARGE SCALE GENOMIC DNA]</scope>
    <source>
        <strain evidence="4 5">DSM 28960</strain>
    </source>
</reference>
<protein>
    <submittedName>
        <fullName evidence="4">Uncharacterized protein</fullName>
    </submittedName>
</protein>
<accession>A0A7X1Z841</accession>
<sequence length="1059" mass="108543">MSHSIHDIKHGGSIHDVKRKKVPLETKTGHFRTWKSGKKWIYGAAVLSLTAGTVAPIGNLAFLPKVEIANAATTSTATLTPGQGTTTGLPLNTPDVAAAYSATDYTTAANTTLTENVFAQSGTGLSGSFTLGKTGSNWSAVNGTLTLQNSTSHTSLLNPTATLYDAENSWATFNPTLNMTQAFSFSASFKATPNATLNPLNNVGNYFGAYFVPVGTTFTQTTSTSQTGSPTYTAISGIKNSFFLGRNYYYTGASSLAIQMSQTDASANQNTIGTANTDNSVSIPSGGETVKITWTPTAVGGTTTTGILTLTFGNNTTISQSVVMQNGMQFGVAGSTGNYGSQMQVWNASFSAYAPTGLVNVKYVDSNGNPINAAPATMLNAKVGDTIGVVAPGATSISDSNTYDYAAPTISGYTYKSVSAAVTASTSATPTITVTYAQQANIAGSFTFVDGTPGSNTTGALPGNDALNGTGTTATIAANVGDNLTISKTDVLTAVPNPLGTAKVTVKDTTNTSVTPVVYTAPLGYYIVGYSYAGGKPVALTDSNTSLPTTPTTSSVTVASSTDKIQFYLAPYSGYQTTAITAGTAGTATYTMTSAGGTTSTQTIANTNAAQTKVFLETTTDGGATATLGVTLKQASGSVAAGTYKAFGGSSTNGGLYSGTLTGNSINQPYGFIASQGQTYASMKSVSGSNAFPTTTTPNSSLNIPGYKIIGVRHSNSTSDISQTTGITTTGLTATTKYASMEAALANNNDQYYDYPYNTPVGRHDFTTTSGGGVDQFAVLYQAVQPTITTKNIIVAAGTTIRAGAGFVSFTTSTNQTQDSTYDDFNPGGGNSSNNQAENPTITGPFNGMSATFANIKNPGVYTVTYKFVDPVTGASASATAKITVVGAYGFNTEVPLDGAVTGTEMNSNFGNDNYSSQNDVNVVADASPWTQGQGLNSGASLSAGTVSNLSAVDPVGNTITPNLQLTDIKADNTGKVTIASGKLNQPGTYSFDVTYTYTTADGLTQTVVAHDQVTVDPPFALPYTGGEGLAMIGGISVAAFIAAVALYATKRKKTEEES</sequence>
<evidence type="ECO:0000256" key="2">
    <source>
        <dbReference type="SAM" id="MobiDB-lite"/>
    </source>
</evidence>
<proteinExistence type="predicted"/>
<dbReference type="RefSeq" id="WP_153496260.1">
    <property type="nucleotide sequence ID" value="NZ_CAXYUY010000019.1"/>
</dbReference>
<evidence type="ECO:0000313" key="5">
    <source>
        <dbReference type="Proteomes" id="UP000439550"/>
    </source>
</evidence>
<evidence type="ECO:0000256" key="1">
    <source>
        <dbReference type="ARBA" id="ARBA00022729"/>
    </source>
</evidence>
<dbReference type="EMBL" id="WITJ01000008">
    <property type="protein sequence ID" value="MQW39584.1"/>
    <property type="molecule type" value="Genomic_DNA"/>
</dbReference>
<dbReference type="InterPro" id="IPR022263">
    <property type="entry name" value="KxYKxGKxW"/>
</dbReference>
<keyword evidence="1" id="KW-0732">Signal</keyword>
<comment type="caution">
    <text evidence="4">The sequence shown here is derived from an EMBL/GenBank/DDBJ whole genome shotgun (WGS) entry which is preliminary data.</text>
</comment>
<dbReference type="NCBIfam" id="TIGR03715">
    <property type="entry name" value="KxYKxGKxW"/>
    <property type="match status" value="1"/>
</dbReference>
<dbReference type="OrthoDB" id="5521290at2"/>
<evidence type="ECO:0000313" key="4">
    <source>
        <dbReference type="EMBL" id="MQW39584.1"/>
    </source>
</evidence>
<name>A0A7X1Z841_9LACT</name>
<dbReference type="AlphaFoldDB" id="A0A7X1Z841"/>
<feature type="transmembrane region" description="Helical" evidence="3">
    <location>
        <begin position="40"/>
        <end position="63"/>
    </location>
</feature>